<keyword evidence="3" id="KW-0597">Phosphoprotein</keyword>
<dbReference type="Proteomes" id="UP000316213">
    <property type="component" value="Unassembled WGS sequence"/>
</dbReference>
<dbReference type="InterPro" id="IPR000700">
    <property type="entry name" value="PAS-assoc_C"/>
</dbReference>
<dbReference type="EMBL" id="SJPM01000011">
    <property type="protein sequence ID" value="TWT92565.1"/>
    <property type="molecule type" value="Genomic_DNA"/>
</dbReference>
<dbReference type="InterPro" id="IPR035965">
    <property type="entry name" value="PAS-like_dom_sf"/>
</dbReference>
<dbReference type="Pfam" id="PF02518">
    <property type="entry name" value="HATPase_c"/>
    <property type="match status" value="1"/>
</dbReference>
<dbReference type="PROSITE" id="PS50109">
    <property type="entry name" value="HIS_KIN"/>
    <property type="match status" value="1"/>
</dbReference>
<feature type="domain" description="PAC" evidence="9">
    <location>
        <begin position="305"/>
        <end position="355"/>
    </location>
</feature>
<dbReference type="EC" id="2.7.13.3" evidence="2"/>
<dbReference type="OrthoDB" id="231918at2"/>
<dbReference type="Gene3D" id="1.10.287.130">
    <property type="match status" value="1"/>
</dbReference>
<evidence type="ECO:0000313" key="10">
    <source>
        <dbReference type="EMBL" id="TWT92565.1"/>
    </source>
</evidence>
<dbReference type="Gene3D" id="3.30.565.10">
    <property type="entry name" value="Histidine kinase-like ATPase, C-terminal domain"/>
    <property type="match status" value="1"/>
</dbReference>
<dbReference type="SMART" id="SM00086">
    <property type="entry name" value="PAC"/>
    <property type="match status" value="2"/>
</dbReference>
<dbReference type="SUPFAM" id="SSF47384">
    <property type="entry name" value="Homodimeric domain of signal transducing histidine kinase"/>
    <property type="match status" value="1"/>
</dbReference>
<evidence type="ECO:0000256" key="1">
    <source>
        <dbReference type="ARBA" id="ARBA00000085"/>
    </source>
</evidence>
<organism evidence="10 11">
    <name type="scientific">Neorhodopirellula pilleata</name>
    <dbReference type="NCBI Taxonomy" id="2714738"/>
    <lineage>
        <taxon>Bacteria</taxon>
        <taxon>Pseudomonadati</taxon>
        <taxon>Planctomycetota</taxon>
        <taxon>Planctomycetia</taxon>
        <taxon>Pirellulales</taxon>
        <taxon>Pirellulaceae</taxon>
        <taxon>Neorhodopirellula</taxon>
    </lineage>
</organism>
<dbReference type="CDD" id="cd00130">
    <property type="entry name" value="PAS"/>
    <property type="match status" value="1"/>
</dbReference>
<evidence type="ECO:0000259" key="9">
    <source>
        <dbReference type="PROSITE" id="PS50113"/>
    </source>
</evidence>
<dbReference type="InterPro" id="IPR004358">
    <property type="entry name" value="Sig_transdc_His_kin-like_C"/>
</dbReference>
<keyword evidence="5" id="KW-0418">Kinase</keyword>
<dbReference type="Pfam" id="PF00512">
    <property type="entry name" value="HisKA"/>
    <property type="match status" value="1"/>
</dbReference>
<dbReference type="InterPro" id="IPR000014">
    <property type="entry name" value="PAS"/>
</dbReference>
<dbReference type="PANTHER" id="PTHR43304">
    <property type="entry name" value="PHYTOCHROME-LIKE PROTEIN CPH1"/>
    <property type="match status" value="1"/>
</dbReference>
<keyword evidence="6" id="KW-0812">Transmembrane</keyword>
<dbReference type="Pfam" id="PF13426">
    <property type="entry name" value="PAS_9"/>
    <property type="match status" value="2"/>
</dbReference>
<evidence type="ECO:0000259" key="8">
    <source>
        <dbReference type="PROSITE" id="PS50112"/>
    </source>
</evidence>
<reference evidence="10 11" key="1">
    <citation type="submission" date="2019-02" db="EMBL/GenBank/DDBJ databases">
        <title>Deep-cultivation of Planctomycetes and their phenomic and genomic characterization uncovers novel biology.</title>
        <authorList>
            <person name="Wiegand S."/>
            <person name="Jogler M."/>
            <person name="Boedeker C."/>
            <person name="Pinto D."/>
            <person name="Vollmers J."/>
            <person name="Rivas-Marin E."/>
            <person name="Kohn T."/>
            <person name="Peeters S.H."/>
            <person name="Heuer A."/>
            <person name="Rast P."/>
            <person name="Oberbeckmann S."/>
            <person name="Bunk B."/>
            <person name="Jeske O."/>
            <person name="Meyerdierks A."/>
            <person name="Storesund J.E."/>
            <person name="Kallscheuer N."/>
            <person name="Luecker S."/>
            <person name="Lage O.M."/>
            <person name="Pohl T."/>
            <person name="Merkel B.J."/>
            <person name="Hornburger P."/>
            <person name="Mueller R.-W."/>
            <person name="Bruemmer F."/>
            <person name="Labrenz M."/>
            <person name="Spormann A.M."/>
            <person name="Op Den Camp H."/>
            <person name="Overmann J."/>
            <person name="Amann R."/>
            <person name="Jetten M.S.M."/>
            <person name="Mascher T."/>
            <person name="Medema M.H."/>
            <person name="Devos D.P."/>
            <person name="Kaster A.-K."/>
            <person name="Ovreas L."/>
            <person name="Rohde M."/>
            <person name="Galperin M.Y."/>
            <person name="Jogler C."/>
        </authorList>
    </citation>
    <scope>NUCLEOTIDE SEQUENCE [LARGE SCALE GENOMIC DNA]</scope>
    <source>
        <strain evidence="10 11">Pla100</strain>
    </source>
</reference>
<dbReference type="SMART" id="SM00387">
    <property type="entry name" value="HATPase_c"/>
    <property type="match status" value="1"/>
</dbReference>
<dbReference type="PANTHER" id="PTHR43304:SF1">
    <property type="entry name" value="PAC DOMAIN-CONTAINING PROTEIN"/>
    <property type="match status" value="1"/>
</dbReference>
<dbReference type="InterPro" id="IPR003661">
    <property type="entry name" value="HisK_dim/P_dom"/>
</dbReference>
<comment type="caution">
    <text evidence="10">The sequence shown here is derived from an EMBL/GenBank/DDBJ whole genome shotgun (WGS) entry which is preliminary data.</text>
</comment>
<comment type="catalytic activity">
    <reaction evidence="1">
        <text>ATP + protein L-histidine = ADP + protein N-phospho-L-histidine.</text>
        <dbReference type="EC" id="2.7.13.3"/>
    </reaction>
</comment>
<dbReference type="InterPro" id="IPR005467">
    <property type="entry name" value="His_kinase_dom"/>
</dbReference>
<dbReference type="PRINTS" id="PR00344">
    <property type="entry name" value="BCTRLSENSOR"/>
</dbReference>
<dbReference type="RefSeq" id="WP_146580210.1">
    <property type="nucleotide sequence ID" value="NZ_SJPM01000011.1"/>
</dbReference>
<dbReference type="PROSITE" id="PS50112">
    <property type="entry name" value="PAS"/>
    <property type="match status" value="1"/>
</dbReference>
<protein>
    <recommendedName>
        <fullName evidence="2">histidine kinase</fullName>
        <ecNumber evidence="2">2.7.13.3</ecNumber>
    </recommendedName>
</protein>
<feature type="domain" description="Histidine kinase" evidence="7">
    <location>
        <begin position="373"/>
        <end position="584"/>
    </location>
</feature>
<dbReference type="SUPFAM" id="SSF55874">
    <property type="entry name" value="ATPase domain of HSP90 chaperone/DNA topoisomerase II/histidine kinase"/>
    <property type="match status" value="1"/>
</dbReference>
<feature type="transmembrane region" description="Helical" evidence="6">
    <location>
        <begin position="34"/>
        <end position="54"/>
    </location>
</feature>
<proteinExistence type="predicted"/>
<keyword evidence="4 10" id="KW-0808">Transferase</keyword>
<dbReference type="InterPro" id="IPR052162">
    <property type="entry name" value="Sensor_kinase/Photoreceptor"/>
</dbReference>
<keyword evidence="6" id="KW-1133">Transmembrane helix</keyword>
<dbReference type="SUPFAM" id="SSF55785">
    <property type="entry name" value="PYP-like sensor domain (PAS domain)"/>
    <property type="match status" value="2"/>
</dbReference>
<evidence type="ECO:0000256" key="3">
    <source>
        <dbReference type="ARBA" id="ARBA00022553"/>
    </source>
</evidence>
<dbReference type="InterPro" id="IPR036890">
    <property type="entry name" value="HATPase_C_sf"/>
</dbReference>
<dbReference type="PROSITE" id="PS50113">
    <property type="entry name" value="PAC"/>
    <property type="match status" value="1"/>
</dbReference>
<dbReference type="InterPro" id="IPR036097">
    <property type="entry name" value="HisK_dim/P_sf"/>
</dbReference>
<evidence type="ECO:0000259" key="7">
    <source>
        <dbReference type="PROSITE" id="PS50109"/>
    </source>
</evidence>
<feature type="transmembrane region" description="Helical" evidence="6">
    <location>
        <begin position="7"/>
        <end position="28"/>
    </location>
</feature>
<dbReference type="SMART" id="SM00091">
    <property type="entry name" value="PAS"/>
    <property type="match status" value="2"/>
</dbReference>
<dbReference type="Gene3D" id="3.30.450.20">
    <property type="entry name" value="PAS domain"/>
    <property type="match status" value="2"/>
</dbReference>
<evidence type="ECO:0000256" key="2">
    <source>
        <dbReference type="ARBA" id="ARBA00012438"/>
    </source>
</evidence>
<accession>A0A5C5ZZL4</accession>
<evidence type="ECO:0000256" key="4">
    <source>
        <dbReference type="ARBA" id="ARBA00022679"/>
    </source>
</evidence>
<feature type="domain" description="PAS" evidence="8">
    <location>
        <begin position="111"/>
        <end position="154"/>
    </location>
</feature>
<dbReference type="NCBIfam" id="TIGR00229">
    <property type="entry name" value="sensory_box"/>
    <property type="match status" value="1"/>
</dbReference>
<dbReference type="InterPro" id="IPR001610">
    <property type="entry name" value="PAC"/>
</dbReference>
<dbReference type="GO" id="GO:0000155">
    <property type="term" value="F:phosphorelay sensor kinase activity"/>
    <property type="evidence" value="ECO:0007669"/>
    <property type="project" value="InterPro"/>
</dbReference>
<dbReference type="CDD" id="cd00082">
    <property type="entry name" value="HisKA"/>
    <property type="match status" value="1"/>
</dbReference>
<name>A0A5C5ZZL4_9BACT</name>
<sequence length="601" mass="68462">MNRSAPTIVLFAFGFMAVSLVLGSWAAIDSRSGYVLACTLVIVVLIGVVAWYAIQLVNLRAALIQDKVVQETERSGLILKQTDDLRKRKALISVMEDLRLEVSQRKELEHRLRRTQYVVDEAKDVVLIVKRDGTLSYANEQATKLFGYSNVELLQLSPSDLDDFVEIDSWESYWQTLDSLGNQIYESRYRRKDGVRIDCQVHSSILQFEGESLVVLFIRDVTELKRAEAFRATLFELSTNPHLIFGEYGILDCNKAAIELIGVSSKASLMDHSPVEFSPLLQPDGRRSDEKFREMYATAYRDGYHRFEWMHQTIDDEPLPCEVTLTPVDHRDGKSLLAVWQDLRERKIAEAELRQYADELEVANRDLEEFAYIASHDLRSPLRGIGQLAKFIREDDADHLTPSSVEHLNRLDQRILRMQNLLDDLLMYSRIGRKEGKLEEIDLSKLVSEVIDLLAIDPAYEVQILDDLPVIVSYATPLRMLFLNLIGNAVKHHNRDHGRIEIGFQEFQTEYRFRVTDDGPGIDPAFHQRVFKIFQTLQSRDTLEASGMGLAIVEKTLLRFGGRIELQSELGAGTTVQFAWPKFNQAIAGVSTALGGNENRP</sequence>
<evidence type="ECO:0000313" key="11">
    <source>
        <dbReference type="Proteomes" id="UP000316213"/>
    </source>
</evidence>
<evidence type="ECO:0000256" key="6">
    <source>
        <dbReference type="SAM" id="Phobius"/>
    </source>
</evidence>
<keyword evidence="11" id="KW-1185">Reference proteome</keyword>
<gene>
    <name evidence="10" type="primary">cph1_3</name>
    <name evidence="10" type="ORF">Pla100_45830</name>
</gene>
<dbReference type="InterPro" id="IPR003594">
    <property type="entry name" value="HATPase_dom"/>
</dbReference>
<keyword evidence="6" id="KW-0472">Membrane</keyword>
<evidence type="ECO:0000256" key="5">
    <source>
        <dbReference type="ARBA" id="ARBA00022777"/>
    </source>
</evidence>
<dbReference type="SMART" id="SM00388">
    <property type="entry name" value="HisKA"/>
    <property type="match status" value="1"/>
</dbReference>
<dbReference type="AlphaFoldDB" id="A0A5C5ZZL4"/>